<comment type="caution">
    <text evidence="2">The sequence shown here is derived from an EMBL/GenBank/DDBJ whole genome shotgun (WGS) entry which is preliminary data.</text>
</comment>
<keyword evidence="1" id="KW-0732">Signal</keyword>
<evidence type="ECO:0000313" key="3">
    <source>
        <dbReference type="Proteomes" id="UP000624244"/>
    </source>
</evidence>
<gene>
    <name evidence="2" type="ORF">GGP41_007809</name>
</gene>
<dbReference type="EMBL" id="WNKQ01000003">
    <property type="protein sequence ID" value="KAF5852399.1"/>
    <property type="molecule type" value="Genomic_DNA"/>
</dbReference>
<name>A0A8H5ZNZ9_COCSA</name>
<evidence type="ECO:0000313" key="2">
    <source>
        <dbReference type="EMBL" id="KAF5852399.1"/>
    </source>
</evidence>
<proteinExistence type="predicted"/>
<dbReference type="Proteomes" id="UP000624244">
    <property type="component" value="Unassembled WGS sequence"/>
</dbReference>
<feature type="signal peptide" evidence="1">
    <location>
        <begin position="1"/>
        <end position="16"/>
    </location>
</feature>
<evidence type="ECO:0000256" key="1">
    <source>
        <dbReference type="SAM" id="SignalP"/>
    </source>
</evidence>
<accession>A0A8H5ZNZ9</accession>
<protein>
    <recommendedName>
        <fullName evidence="4">Secreted protein</fullName>
    </recommendedName>
</protein>
<feature type="chain" id="PRO_5034183508" description="Secreted protein" evidence="1">
    <location>
        <begin position="17"/>
        <end position="87"/>
    </location>
</feature>
<organism evidence="2 3">
    <name type="scientific">Cochliobolus sativus</name>
    <name type="common">Common root rot and spot blotch fungus</name>
    <name type="synonym">Bipolaris sorokiniana</name>
    <dbReference type="NCBI Taxonomy" id="45130"/>
    <lineage>
        <taxon>Eukaryota</taxon>
        <taxon>Fungi</taxon>
        <taxon>Dikarya</taxon>
        <taxon>Ascomycota</taxon>
        <taxon>Pezizomycotina</taxon>
        <taxon>Dothideomycetes</taxon>
        <taxon>Pleosporomycetidae</taxon>
        <taxon>Pleosporales</taxon>
        <taxon>Pleosporineae</taxon>
        <taxon>Pleosporaceae</taxon>
        <taxon>Bipolaris</taxon>
    </lineage>
</organism>
<reference evidence="2" key="1">
    <citation type="submission" date="2019-11" db="EMBL/GenBank/DDBJ databases">
        <title>Bipolaris sorokiniana Genome sequencing.</title>
        <authorList>
            <person name="Wang H."/>
        </authorList>
    </citation>
    <scope>NUCLEOTIDE SEQUENCE</scope>
</reference>
<sequence length="87" mass="9498">MTLSVALCACWRRALASLTRLALASLYDYSFCLYTERFSRASVSRRLLGSLAAAVVALRDSVAAAEPLLLYIVSLSALLSALQYCYL</sequence>
<dbReference type="AlphaFoldDB" id="A0A8H5ZNZ9"/>
<evidence type="ECO:0008006" key="4">
    <source>
        <dbReference type="Google" id="ProtNLM"/>
    </source>
</evidence>